<dbReference type="UniPathway" id="UPA00048">
    <property type="reaction ID" value="UER00071"/>
</dbReference>
<dbReference type="InterPro" id="IPR036008">
    <property type="entry name" value="Aconitase_4Fe-4S_dom"/>
</dbReference>
<evidence type="ECO:0000313" key="15">
    <source>
        <dbReference type="EMBL" id="ATI40883.1"/>
    </source>
</evidence>
<dbReference type="EC" id="4.2.1.33" evidence="13"/>
<evidence type="ECO:0000256" key="3">
    <source>
        <dbReference type="ARBA" id="ARBA00004729"/>
    </source>
</evidence>
<dbReference type="PRINTS" id="PR00415">
    <property type="entry name" value="ACONITASE"/>
</dbReference>
<proteinExistence type="inferred from homology"/>
<dbReference type="OrthoDB" id="9802769at2"/>
<dbReference type="EMBL" id="CP021404">
    <property type="protein sequence ID" value="ATI40883.1"/>
    <property type="molecule type" value="Genomic_DNA"/>
</dbReference>
<dbReference type="PROSITE" id="PS00450">
    <property type="entry name" value="ACONITASE_1"/>
    <property type="match status" value="1"/>
</dbReference>
<dbReference type="PROSITE" id="PS01244">
    <property type="entry name" value="ACONITASE_2"/>
    <property type="match status" value="1"/>
</dbReference>
<evidence type="ECO:0000256" key="1">
    <source>
        <dbReference type="ARBA" id="ARBA00000491"/>
    </source>
</evidence>
<comment type="similarity">
    <text evidence="13">Belongs to the aconitase/IPM isomerase family. LeuC type 1 subfamily.</text>
</comment>
<organism evidence="15 16">
    <name type="scientific">Pacificitalea manganoxidans</name>
    <dbReference type="NCBI Taxonomy" id="1411902"/>
    <lineage>
        <taxon>Bacteria</taxon>
        <taxon>Pseudomonadati</taxon>
        <taxon>Pseudomonadota</taxon>
        <taxon>Alphaproteobacteria</taxon>
        <taxon>Rhodobacterales</taxon>
        <taxon>Paracoccaceae</taxon>
        <taxon>Pacificitalea</taxon>
    </lineage>
</organism>
<protein>
    <recommendedName>
        <fullName evidence="13">3-isopropylmalate dehydratase large subunit</fullName>
        <ecNumber evidence="13">4.2.1.33</ecNumber>
    </recommendedName>
    <alternativeName>
        <fullName evidence="13">Alpha-IPM isomerase</fullName>
        <shortName evidence="13">IPMI</shortName>
    </alternativeName>
    <alternativeName>
        <fullName evidence="13">Isopropylmalate isomerase</fullName>
    </alternativeName>
</protein>
<dbReference type="InterPro" id="IPR015931">
    <property type="entry name" value="Acnase/IPM_dHydase_lsu_aba_1/3"/>
</dbReference>
<keyword evidence="16" id="KW-1185">Reference proteome</keyword>
<dbReference type="CDD" id="cd01583">
    <property type="entry name" value="IPMI"/>
    <property type="match status" value="1"/>
</dbReference>
<dbReference type="GO" id="GO:0003861">
    <property type="term" value="F:3-isopropylmalate dehydratase activity"/>
    <property type="evidence" value="ECO:0007669"/>
    <property type="project" value="UniProtKB-UniRule"/>
</dbReference>
<evidence type="ECO:0000256" key="4">
    <source>
        <dbReference type="ARBA" id="ARBA00011271"/>
    </source>
</evidence>
<dbReference type="PANTHER" id="PTHR43822">
    <property type="entry name" value="HOMOACONITASE, MITOCHONDRIAL-RELATED"/>
    <property type="match status" value="1"/>
</dbReference>
<dbReference type="AlphaFoldDB" id="A0A291LVY6"/>
<comment type="catalytic activity">
    <reaction evidence="1 13">
        <text>(2R,3S)-3-isopropylmalate = (2S)-2-isopropylmalate</text>
        <dbReference type="Rhea" id="RHEA:32287"/>
        <dbReference type="ChEBI" id="CHEBI:1178"/>
        <dbReference type="ChEBI" id="CHEBI:35121"/>
        <dbReference type="EC" id="4.2.1.33"/>
    </reaction>
</comment>
<name>A0A291LVY6_9RHOB</name>
<gene>
    <name evidence="13" type="primary">leuC</name>
    <name evidence="15" type="ORF">CBW24_01930</name>
</gene>
<dbReference type="GO" id="GO:0051539">
    <property type="term" value="F:4 iron, 4 sulfur cluster binding"/>
    <property type="evidence" value="ECO:0007669"/>
    <property type="project" value="UniProtKB-KW"/>
</dbReference>
<dbReference type="RefSeq" id="WP_097372503.1">
    <property type="nucleotide sequence ID" value="NZ_CP021404.1"/>
</dbReference>
<comment type="subunit">
    <text evidence="4 13">Heterodimer of LeuC and LeuD.</text>
</comment>
<dbReference type="InterPro" id="IPR018136">
    <property type="entry name" value="Aconitase_4Fe-4S_BS"/>
</dbReference>
<dbReference type="Proteomes" id="UP000219050">
    <property type="component" value="Chromosome"/>
</dbReference>
<dbReference type="GO" id="GO:0009098">
    <property type="term" value="P:L-leucine biosynthetic process"/>
    <property type="evidence" value="ECO:0007669"/>
    <property type="project" value="UniProtKB-UniRule"/>
</dbReference>
<dbReference type="HAMAP" id="MF_01026">
    <property type="entry name" value="LeuC_type1"/>
    <property type="match status" value="1"/>
</dbReference>
<dbReference type="InterPro" id="IPR004430">
    <property type="entry name" value="3-IsopropMal_deHydase_lsu"/>
</dbReference>
<comment type="function">
    <text evidence="2 13">Catalyzes the isomerization between 2-isopropylmalate and 3-isopropylmalate, via the formation of 2-isopropylmaleate.</text>
</comment>
<dbReference type="Gene3D" id="3.30.499.10">
    <property type="entry name" value="Aconitase, domain 3"/>
    <property type="match status" value="2"/>
</dbReference>
<evidence type="ECO:0000256" key="7">
    <source>
        <dbReference type="ARBA" id="ARBA00022605"/>
    </source>
</evidence>
<dbReference type="NCBIfam" id="TIGR00170">
    <property type="entry name" value="leuC"/>
    <property type="match status" value="1"/>
</dbReference>
<dbReference type="InterPro" id="IPR033941">
    <property type="entry name" value="IPMI_cat"/>
</dbReference>
<feature type="binding site" evidence="13">
    <location>
        <position position="412"/>
    </location>
    <ligand>
        <name>[4Fe-4S] cluster</name>
        <dbReference type="ChEBI" id="CHEBI:49883"/>
    </ligand>
</feature>
<keyword evidence="8 13" id="KW-0479">Metal-binding</keyword>
<evidence type="ECO:0000256" key="5">
    <source>
        <dbReference type="ARBA" id="ARBA00022430"/>
    </source>
</evidence>
<keyword evidence="9 13" id="KW-0408">Iron</keyword>
<dbReference type="SUPFAM" id="SSF53732">
    <property type="entry name" value="Aconitase iron-sulfur domain"/>
    <property type="match status" value="1"/>
</dbReference>
<dbReference type="FunFam" id="3.30.499.10:FF:000006">
    <property type="entry name" value="3-isopropylmalate dehydratase large subunit"/>
    <property type="match status" value="1"/>
</dbReference>
<keyword evidence="7 13" id="KW-0028">Amino-acid biosynthesis</keyword>
<evidence type="ECO:0000256" key="12">
    <source>
        <dbReference type="ARBA" id="ARBA00023304"/>
    </source>
</evidence>
<comment type="pathway">
    <text evidence="3 13">Amino-acid biosynthesis; L-leucine biosynthesis; L-leucine from 3-methyl-2-oxobutanoate: step 2/4.</text>
</comment>
<dbReference type="FunFam" id="3.30.499.10:FF:000007">
    <property type="entry name" value="3-isopropylmalate dehydratase large subunit"/>
    <property type="match status" value="1"/>
</dbReference>
<accession>A0A291LVY6</accession>
<keyword evidence="5 13" id="KW-0432">Leucine biosynthesis</keyword>
<sequence>MTAPKTLYDKIWDAHVAHEAEDGTCLLYIDRHLVHEVTSPQAFEGLRMSGRKVHAPDKTIAVPDHNVPTTLDRVNGITNEESRIQVDALDKNATEFGVNYYPVSDIRQGIVHIVGPEQGWTLPGMTVVCGDSHTATHGAFGALAHGIGTSEVEHVLATQTLIQKKSKNMKVEITGQLQPGVTSKDITLAVIGETGTAGGTGYVIEYCGEAIRSLSMEGRMTVCNMAIEGGARAGLIAPDQTTFDYVKGRPHAPKGAQWEAALNWWNTLYSDDDAHWDKVVTLRGEDIAPVVTWGTSPEDVLPITATVPAAEDFKGGKIEAARRSLDYMGLIPGTPLSEIKIDTVFIGSCTNGRIEDLRAAAAVLKGKKVKDGLRAMVVPGSGLVRAQAEEEGLAQIFIDAGFEWRLAGCSMCLAMNPDQLAPGERCAATSNRNFEGRQGKGGRTHLMSPAMAAAAAITGHLTDIRDVM</sequence>
<feature type="binding site" evidence="13">
    <location>
        <position position="349"/>
    </location>
    <ligand>
        <name>[4Fe-4S] cluster</name>
        <dbReference type="ChEBI" id="CHEBI:49883"/>
    </ligand>
</feature>
<dbReference type="GO" id="GO:0046872">
    <property type="term" value="F:metal ion binding"/>
    <property type="evidence" value="ECO:0007669"/>
    <property type="project" value="UniProtKB-KW"/>
</dbReference>
<evidence type="ECO:0000256" key="13">
    <source>
        <dbReference type="HAMAP-Rule" id="MF_01026"/>
    </source>
</evidence>
<evidence type="ECO:0000256" key="6">
    <source>
        <dbReference type="ARBA" id="ARBA00022485"/>
    </source>
</evidence>
<evidence type="ECO:0000256" key="10">
    <source>
        <dbReference type="ARBA" id="ARBA00023014"/>
    </source>
</evidence>
<comment type="cofactor">
    <cofactor evidence="13">
        <name>[4Fe-4S] cluster</name>
        <dbReference type="ChEBI" id="CHEBI:49883"/>
    </cofactor>
    <text evidence="13">Binds 1 [4Fe-4S] cluster per subunit.</text>
</comment>
<reference evidence="15 16" key="1">
    <citation type="submission" date="2017-05" db="EMBL/GenBank/DDBJ databases">
        <title>Comparative genomic and metabolic analysis of manganese-oxidizing mechanisms in Celeribater manganoxidans DY25T: its adaption to the environment of polymetallic nodule.</title>
        <authorList>
            <person name="Wang X."/>
        </authorList>
    </citation>
    <scope>NUCLEOTIDE SEQUENCE [LARGE SCALE GENOMIC DNA]</scope>
    <source>
        <strain evidence="15 16">DY25</strain>
    </source>
</reference>
<feature type="domain" description="Aconitase/3-isopropylmalate dehydratase large subunit alpha/beta/alpha" evidence="14">
    <location>
        <begin position="9"/>
        <end position="459"/>
    </location>
</feature>
<dbReference type="InterPro" id="IPR050067">
    <property type="entry name" value="IPM_dehydratase_rel_enz"/>
</dbReference>
<keyword evidence="11 13" id="KW-0456">Lyase</keyword>
<keyword evidence="10 13" id="KW-0411">Iron-sulfur</keyword>
<evidence type="ECO:0000256" key="8">
    <source>
        <dbReference type="ARBA" id="ARBA00022723"/>
    </source>
</evidence>
<dbReference type="NCBIfam" id="NF004016">
    <property type="entry name" value="PRK05478.1"/>
    <property type="match status" value="1"/>
</dbReference>
<evidence type="ECO:0000259" key="14">
    <source>
        <dbReference type="Pfam" id="PF00330"/>
    </source>
</evidence>
<dbReference type="KEGG" id="cmag:CBW24_01930"/>
<evidence type="ECO:0000313" key="16">
    <source>
        <dbReference type="Proteomes" id="UP000219050"/>
    </source>
</evidence>
<evidence type="ECO:0000256" key="2">
    <source>
        <dbReference type="ARBA" id="ARBA00002695"/>
    </source>
</evidence>
<keyword evidence="6 13" id="KW-0004">4Fe-4S</keyword>
<keyword evidence="12 13" id="KW-0100">Branched-chain amino acid biosynthesis</keyword>
<evidence type="ECO:0000256" key="11">
    <source>
        <dbReference type="ARBA" id="ARBA00023239"/>
    </source>
</evidence>
<feature type="binding site" evidence="13">
    <location>
        <position position="409"/>
    </location>
    <ligand>
        <name>[4Fe-4S] cluster</name>
        <dbReference type="ChEBI" id="CHEBI:49883"/>
    </ligand>
</feature>
<evidence type="ECO:0000256" key="9">
    <source>
        <dbReference type="ARBA" id="ARBA00023004"/>
    </source>
</evidence>
<dbReference type="PANTHER" id="PTHR43822:SF9">
    <property type="entry name" value="3-ISOPROPYLMALATE DEHYDRATASE"/>
    <property type="match status" value="1"/>
</dbReference>
<dbReference type="NCBIfam" id="NF009116">
    <property type="entry name" value="PRK12466.1"/>
    <property type="match status" value="1"/>
</dbReference>
<dbReference type="InterPro" id="IPR001030">
    <property type="entry name" value="Acoase/IPM_deHydtase_lsu_aba"/>
</dbReference>
<dbReference type="Pfam" id="PF00330">
    <property type="entry name" value="Aconitase"/>
    <property type="match status" value="1"/>
</dbReference>